<evidence type="ECO:0000313" key="3">
    <source>
        <dbReference type="Proteomes" id="UP001244011"/>
    </source>
</evidence>
<sequence>MTNPPDPTGDGRPILQPVSAGSSGNIFLLAPDLVVKLGHLGWPHHVEHEHKVYEALGPHPRIVEYLGTWNDINRSAVLRYHPRGCLRQVLQRAADNEVPVPRRKWAVQLAEALVFIHSKGVVHGDINASNVLVTDHDDVLLCDFAGAALNGEPPVVACYEIRHFRPRSSDDEWVSRSEADDLFALGSLLFELYTGEKPFKDKEENEVEKLYKRGIFADTSRIPAEVEALINGCWTEKYTNALELLQDVSHLATS</sequence>
<feature type="domain" description="Protein kinase" evidence="1">
    <location>
        <begin position="12"/>
        <end position="253"/>
    </location>
</feature>
<evidence type="ECO:0000259" key="1">
    <source>
        <dbReference type="PROSITE" id="PS50011"/>
    </source>
</evidence>
<dbReference type="RefSeq" id="XP_060280005.1">
    <property type="nucleotide sequence ID" value="XM_060422671.1"/>
</dbReference>
<dbReference type="GO" id="GO:0004674">
    <property type="term" value="F:protein serine/threonine kinase activity"/>
    <property type="evidence" value="ECO:0007669"/>
    <property type="project" value="TreeGrafter"/>
</dbReference>
<gene>
    <name evidence="2" type="ORF">QBC33DRAFT_211843</name>
</gene>
<proteinExistence type="predicted"/>
<dbReference type="SUPFAM" id="SSF56112">
    <property type="entry name" value="Protein kinase-like (PK-like)"/>
    <property type="match status" value="1"/>
</dbReference>
<name>A0AAJ0BVH5_9PEZI</name>
<dbReference type="InterPro" id="IPR011009">
    <property type="entry name" value="Kinase-like_dom_sf"/>
</dbReference>
<keyword evidence="2" id="KW-0808">Transferase</keyword>
<dbReference type="AlphaFoldDB" id="A0AAJ0BVH5"/>
<dbReference type="Gene3D" id="1.10.510.10">
    <property type="entry name" value="Transferase(Phosphotransferase) domain 1"/>
    <property type="match status" value="1"/>
</dbReference>
<reference evidence="2" key="1">
    <citation type="submission" date="2023-06" db="EMBL/GenBank/DDBJ databases">
        <title>Genome-scale phylogeny and comparative genomics of the fungal order Sordariales.</title>
        <authorList>
            <consortium name="Lawrence Berkeley National Laboratory"/>
            <person name="Hensen N."/>
            <person name="Bonometti L."/>
            <person name="Westerberg I."/>
            <person name="Brannstrom I.O."/>
            <person name="Guillou S."/>
            <person name="Cros-Aarteil S."/>
            <person name="Calhoun S."/>
            <person name="Haridas S."/>
            <person name="Kuo A."/>
            <person name="Mondo S."/>
            <person name="Pangilinan J."/>
            <person name="Riley R."/>
            <person name="Labutti K."/>
            <person name="Andreopoulos B."/>
            <person name="Lipzen A."/>
            <person name="Chen C."/>
            <person name="Yanf M."/>
            <person name="Daum C."/>
            <person name="Ng V."/>
            <person name="Clum A."/>
            <person name="Steindorff A."/>
            <person name="Ohm R."/>
            <person name="Martin F."/>
            <person name="Silar P."/>
            <person name="Natvig D."/>
            <person name="Lalanne C."/>
            <person name="Gautier V."/>
            <person name="Ament-Velasquez S.L."/>
            <person name="Kruys A."/>
            <person name="Hutchinson M.I."/>
            <person name="Powell A.J."/>
            <person name="Barry K."/>
            <person name="Miller A.N."/>
            <person name="Grigoriev I.V."/>
            <person name="Debuchy R."/>
            <person name="Gladieux P."/>
            <person name="Thoren M.H."/>
            <person name="Johannesson H."/>
        </authorList>
    </citation>
    <scope>NUCLEOTIDE SEQUENCE</scope>
    <source>
        <strain evidence="2">8032-3</strain>
    </source>
</reference>
<dbReference type="GO" id="GO:0005524">
    <property type="term" value="F:ATP binding"/>
    <property type="evidence" value="ECO:0007669"/>
    <property type="project" value="InterPro"/>
</dbReference>
<organism evidence="2 3">
    <name type="scientific">Phialemonium atrogriseum</name>
    <dbReference type="NCBI Taxonomy" id="1093897"/>
    <lineage>
        <taxon>Eukaryota</taxon>
        <taxon>Fungi</taxon>
        <taxon>Dikarya</taxon>
        <taxon>Ascomycota</taxon>
        <taxon>Pezizomycotina</taxon>
        <taxon>Sordariomycetes</taxon>
        <taxon>Sordariomycetidae</taxon>
        <taxon>Cephalothecales</taxon>
        <taxon>Cephalothecaceae</taxon>
        <taxon>Phialemonium</taxon>
    </lineage>
</organism>
<keyword evidence="2" id="KW-0418">Kinase</keyword>
<dbReference type="PROSITE" id="PS50011">
    <property type="entry name" value="PROTEIN_KINASE_DOM"/>
    <property type="match status" value="1"/>
</dbReference>
<evidence type="ECO:0000313" key="2">
    <source>
        <dbReference type="EMBL" id="KAK1763792.1"/>
    </source>
</evidence>
<dbReference type="Proteomes" id="UP001244011">
    <property type="component" value="Unassembled WGS sequence"/>
</dbReference>
<accession>A0AAJ0BVH5</accession>
<dbReference type="EMBL" id="MU839024">
    <property type="protein sequence ID" value="KAK1763792.1"/>
    <property type="molecule type" value="Genomic_DNA"/>
</dbReference>
<keyword evidence="3" id="KW-1185">Reference proteome</keyword>
<dbReference type="CDD" id="cd00180">
    <property type="entry name" value="PKc"/>
    <property type="match status" value="1"/>
</dbReference>
<protein>
    <submittedName>
        <fullName evidence="2">Tkl protein kinase</fullName>
    </submittedName>
</protein>
<dbReference type="InterPro" id="IPR001245">
    <property type="entry name" value="Ser-Thr/Tyr_kinase_cat_dom"/>
</dbReference>
<dbReference type="InterPro" id="IPR051681">
    <property type="entry name" value="Ser/Thr_Kinases-Pseudokinases"/>
</dbReference>
<dbReference type="GeneID" id="85305858"/>
<dbReference type="PANTHER" id="PTHR44329">
    <property type="entry name" value="SERINE/THREONINE-PROTEIN KINASE TNNI3K-RELATED"/>
    <property type="match status" value="1"/>
</dbReference>
<dbReference type="InterPro" id="IPR000719">
    <property type="entry name" value="Prot_kinase_dom"/>
</dbReference>
<dbReference type="Pfam" id="PF07714">
    <property type="entry name" value="PK_Tyr_Ser-Thr"/>
    <property type="match status" value="1"/>
</dbReference>
<comment type="caution">
    <text evidence="2">The sequence shown here is derived from an EMBL/GenBank/DDBJ whole genome shotgun (WGS) entry which is preliminary data.</text>
</comment>